<evidence type="ECO:0000259" key="5">
    <source>
        <dbReference type="Pfam" id="PF02748"/>
    </source>
</evidence>
<accession>A0A223AT93</accession>
<evidence type="ECO:0000259" key="4">
    <source>
        <dbReference type="Pfam" id="PF01948"/>
    </source>
</evidence>
<name>A0A223AT93_9FIRM</name>
<proteinExistence type="predicted"/>
<dbReference type="SUPFAM" id="SSF57825">
    <property type="entry name" value="Aspartate carbamoyltransferase, Regulatory-chain, C-terminal domain"/>
    <property type="match status" value="1"/>
</dbReference>
<dbReference type="GO" id="GO:0009347">
    <property type="term" value="C:aspartate carbamoyltransferase complex"/>
    <property type="evidence" value="ECO:0007669"/>
    <property type="project" value="InterPro"/>
</dbReference>
<dbReference type="InterPro" id="IPR036793">
    <property type="entry name" value="Asp_carbatrfase_reg_N_sf"/>
</dbReference>
<keyword evidence="7" id="KW-1185">Reference proteome</keyword>
<evidence type="ECO:0000313" key="7">
    <source>
        <dbReference type="Proteomes" id="UP000214689"/>
    </source>
</evidence>
<dbReference type="Pfam" id="PF02748">
    <property type="entry name" value="PyrI_C"/>
    <property type="match status" value="1"/>
</dbReference>
<feature type="domain" description="Aspartate carbamoyltransferase regulatory subunit C-terminal" evidence="5">
    <location>
        <begin position="95"/>
        <end position="139"/>
    </location>
</feature>
<keyword evidence="3" id="KW-0665">Pyrimidine biosynthesis</keyword>
<evidence type="ECO:0000256" key="1">
    <source>
        <dbReference type="ARBA" id="ARBA00022723"/>
    </source>
</evidence>
<dbReference type="EMBL" id="CP016199">
    <property type="protein sequence ID" value="ASS38192.1"/>
    <property type="molecule type" value="Genomic_DNA"/>
</dbReference>
<evidence type="ECO:0000256" key="2">
    <source>
        <dbReference type="ARBA" id="ARBA00022833"/>
    </source>
</evidence>
<dbReference type="PANTHER" id="PTHR35805:SF1">
    <property type="entry name" value="ASPARTATE CARBAMOYLTRANSFERASE REGULATORY CHAIN"/>
    <property type="match status" value="1"/>
</dbReference>
<protein>
    <submittedName>
        <fullName evidence="6">Aspartate carbamoyltransferase regulatory subunit</fullName>
    </submittedName>
</protein>
<dbReference type="PANTHER" id="PTHR35805">
    <property type="entry name" value="ASPARTATE CARBAMOYLTRANSFERASE REGULATORY CHAIN"/>
    <property type="match status" value="1"/>
</dbReference>
<dbReference type="Gene3D" id="2.30.30.20">
    <property type="entry name" value="Aspartate carbamoyltransferase regulatory subunit, C-terminal domain"/>
    <property type="match status" value="1"/>
</dbReference>
<dbReference type="SUPFAM" id="SSF54893">
    <property type="entry name" value="Aspartate carbamoyltransferase, Regulatory-chain, N-terminal domain"/>
    <property type="match status" value="1"/>
</dbReference>
<dbReference type="GO" id="GO:0046872">
    <property type="term" value="F:metal ion binding"/>
    <property type="evidence" value="ECO:0007669"/>
    <property type="project" value="UniProtKB-KW"/>
</dbReference>
<dbReference type="OrthoDB" id="5599321at2"/>
<dbReference type="RefSeq" id="WP_094234433.1">
    <property type="nucleotide sequence ID" value="NZ_CP016199.1"/>
</dbReference>
<dbReference type="Pfam" id="PF01948">
    <property type="entry name" value="PyrI"/>
    <property type="match status" value="1"/>
</dbReference>
<keyword evidence="2" id="KW-0862">Zinc</keyword>
<dbReference type="GO" id="GO:0016740">
    <property type="term" value="F:transferase activity"/>
    <property type="evidence" value="ECO:0007669"/>
    <property type="project" value="UniProtKB-KW"/>
</dbReference>
<reference evidence="7" key="1">
    <citation type="submission" date="2016-05" db="EMBL/GenBank/DDBJ databases">
        <authorList>
            <person name="Holder M.E."/>
            <person name="Ajami N.J."/>
            <person name="Petrosino J.F."/>
        </authorList>
    </citation>
    <scope>NUCLEOTIDE SEQUENCE [LARGE SCALE GENOMIC DNA]</scope>
    <source>
        <strain evidence="7">ATCC 700696</strain>
    </source>
</reference>
<dbReference type="Proteomes" id="UP000214689">
    <property type="component" value="Chromosome"/>
</dbReference>
<evidence type="ECO:0000313" key="6">
    <source>
        <dbReference type="EMBL" id="ASS38192.1"/>
    </source>
</evidence>
<dbReference type="InterPro" id="IPR020542">
    <property type="entry name" value="Asp_carbamoyltrfase_reg_C"/>
</dbReference>
<sequence length="143" mass="16265">MNIDGVTTGIVLDHIDAGKSLAIYNLLRLDKLDCSIAIIQNAKSGKYGKKDIIKIDQIIDLDFDLIGFVDPNITVNIIKDSSLHSKKHMKLPERLTNVIECKNPRCITSTERGIEQKFRLDDAENRVYRCEYCDTVHRGTIKF</sequence>
<dbReference type="InterPro" id="IPR002801">
    <property type="entry name" value="Asp_carbamoylTrfase_reg"/>
</dbReference>
<dbReference type="InterPro" id="IPR036792">
    <property type="entry name" value="Asp_carbatrfase_reg_C_sf"/>
</dbReference>
<dbReference type="GO" id="GO:0006207">
    <property type="term" value="P:'de novo' pyrimidine nucleobase biosynthetic process"/>
    <property type="evidence" value="ECO:0007669"/>
    <property type="project" value="InterPro"/>
</dbReference>
<keyword evidence="1" id="KW-0479">Metal-binding</keyword>
<gene>
    <name evidence="6" type="ORF">AXF17_07110</name>
</gene>
<dbReference type="InterPro" id="IPR020545">
    <property type="entry name" value="Asp_carbamoyltransf_reg_N"/>
</dbReference>
<evidence type="ECO:0000256" key="3">
    <source>
        <dbReference type="ARBA" id="ARBA00022975"/>
    </source>
</evidence>
<dbReference type="NCBIfam" id="NF002063">
    <property type="entry name" value="PRK00893.1-3"/>
    <property type="match status" value="1"/>
</dbReference>
<organism evidence="6 7">
    <name type="scientific">Mogibacterium pumilum</name>
    <dbReference type="NCBI Taxonomy" id="86332"/>
    <lineage>
        <taxon>Bacteria</taxon>
        <taxon>Bacillati</taxon>
        <taxon>Bacillota</taxon>
        <taxon>Clostridia</taxon>
        <taxon>Peptostreptococcales</taxon>
        <taxon>Anaerovoracaceae</taxon>
        <taxon>Mogibacterium</taxon>
    </lineage>
</organism>
<dbReference type="GO" id="GO:0006221">
    <property type="term" value="P:pyrimidine nucleotide biosynthetic process"/>
    <property type="evidence" value="ECO:0007669"/>
    <property type="project" value="UniProtKB-KW"/>
</dbReference>
<dbReference type="Gene3D" id="3.30.70.140">
    <property type="entry name" value="Aspartate carbamoyltransferase regulatory subunit, N-terminal domain"/>
    <property type="match status" value="1"/>
</dbReference>
<keyword evidence="6" id="KW-0808">Transferase</keyword>
<dbReference type="AlphaFoldDB" id="A0A223AT93"/>
<feature type="domain" description="Aspartate carbamoyltransferase regulatory subunit N-terminal" evidence="4">
    <location>
        <begin position="2"/>
        <end position="89"/>
    </location>
</feature>